<dbReference type="AlphaFoldDB" id="A0A8S9JAP0"/>
<dbReference type="InterPro" id="IPR006868">
    <property type="entry name" value="DUF630"/>
</dbReference>
<accession>A0A8S9JAP0</accession>
<dbReference type="Proteomes" id="UP000712281">
    <property type="component" value="Unassembled WGS sequence"/>
</dbReference>
<gene>
    <name evidence="4" type="ORF">F2Q68_00001391</name>
</gene>
<dbReference type="PANTHER" id="PTHR21450">
    <property type="entry name" value="PROTEIN ALTERED PHOSPHATE STARVATION RESPONSE 1"/>
    <property type="match status" value="1"/>
</dbReference>
<reference evidence="4" key="1">
    <citation type="submission" date="2019-12" db="EMBL/GenBank/DDBJ databases">
        <title>Genome sequencing and annotation of Brassica cretica.</title>
        <authorList>
            <person name="Studholme D.J."/>
            <person name="Sarris P.F."/>
        </authorList>
    </citation>
    <scope>NUCLEOTIDE SEQUENCE</scope>
    <source>
        <strain evidence="4">PFS-001/15</strain>
        <tissue evidence="4">Leaf</tissue>
    </source>
</reference>
<sequence length="429" mass="48133">MGCAASSIDNEEKVLVCRQRKRLMKKLLVFRGDFADAQLAYLRALRNTGVTLRQFTESESLELENTSYGLSFPSPPPTLPPSPPHPPTLPPPPPPPPFSPDLRKPETGHKNEEEEEGAAEIDGNVDGSGATPPPPLPNSWNLWNPFESLELDSHPNGDDVGTQLDLKKKQKFQQAEEENWAETKTEFEEEDEQQEALGLSVQRIEAGGGSEVKKPRRLKFKLEEVMDDNSSMTSCYGKDLENADCRIRRTLEGIIKELDDYFLKASGCEKEIAVIVDINSRDSVDPFRYQETRRKRSSSAKVFSALSWSWSSKSLQMGKDVTTSGTVEPCRPGAHCSTLEKLYTAEKKLYQLVRNKEIAKVEHERKSALLQKQDGEAYDLSKIEKTRLSLESLESEIQRLEDSITETCSCVLNLINEELYPQLVALTSG</sequence>
<dbReference type="InterPro" id="IPR006867">
    <property type="entry name" value="DUF632"/>
</dbReference>
<evidence type="ECO:0000259" key="3">
    <source>
        <dbReference type="Pfam" id="PF04783"/>
    </source>
</evidence>
<evidence type="ECO:0008006" key="6">
    <source>
        <dbReference type="Google" id="ProtNLM"/>
    </source>
</evidence>
<dbReference type="Pfam" id="PF04783">
    <property type="entry name" value="DUF630"/>
    <property type="match status" value="1"/>
</dbReference>
<evidence type="ECO:0000313" key="5">
    <source>
        <dbReference type="Proteomes" id="UP000712281"/>
    </source>
</evidence>
<evidence type="ECO:0000313" key="4">
    <source>
        <dbReference type="EMBL" id="KAF2579490.1"/>
    </source>
</evidence>
<protein>
    <recommendedName>
        <fullName evidence="6">DUF630 domain-containing protein</fullName>
    </recommendedName>
</protein>
<organism evidence="4 5">
    <name type="scientific">Brassica cretica</name>
    <name type="common">Mustard</name>
    <dbReference type="NCBI Taxonomy" id="69181"/>
    <lineage>
        <taxon>Eukaryota</taxon>
        <taxon>Viridiplantae</taxon>
        <taxon>Streptophyta</taxon>
        <taxon>Embryophyta</taxon>
        <taxon>Tracheophyta</taxon>
        <taxon>Spermatophyta</taxon>
        <taxon>Magnoliopsida</taxon>
        <taxon>eudicotyledons</taxon>
        <taxon>Gunneridae</taxon>
        <taxon>Pentapetalae</taxon>
        <taxon>rosids</taxon>
        <taxon>malvids</taxon>
        <taxon>Brassicales</taxon>
        <taxon>Brassicaceae</taxon>
        <taxon>Brassiceae</taxon>
        <taxon>Brassica</taxon>
    </lineage>
</organism>
<feature type="domain" description="DUF632" evidence="2">
    <location>
        <begin position="251"/>
        <end position="429"/>
    </location>
</feature>
<feature type="region of interest" description="Disordered" evidence="1">
    <location>
        <begin position="66"/>
        <end position="141"/>
    </location>
</feature>
<comment type="caution">
    <text evidence="4">The sequence shown here is derived from an EMBL/GenBank/DDBJ whole genome shotgun (WGS) entry which is preliminary data.</text>
</comment>
<feature type="compositionally biased region" description="Pro residues" evidence="1">
    <location>
        <begin position="73"/>
        <end position="99"/>
    </location>
</feature>
<feature type="domain" description="DUF630" evidence="3">
    <location>
        <begin position="1"/>
        <end position="59"/>
    </location>
</feature>
<dbReference type="PANTHER" id="PTHR21450:SF21">
    <property type="entry name" value="REDUCTASE SUBUNIT C, PUTATIVE (DUF630 AND DUF632)-RELATED"/>
    <property type="match status" value="1"/>
</dbReference>
<feature type="compositionally biased region" description="Basic and acidic residues" evidence="1">
    <location>
        <begin position="101"/>
        <end position="112"/>
    </location>
</feature>
<name>A0A8S9JAP0_BRACR</name>
<dbReference type="EMBL" id="QGKW02001660">
    <property type="protein sequence ID" value="KAF2579490.1"/>
    <property type="molecule type" value="Genomic_DNA"/>
</dbReference>
<evidence type="ECO:0000256" key="1">
    <source>
        <dbReference type="SAM" id="MobiDB-lite"/>
    </source>
</evidence>
<proteinExistence type="predicted"/>
<dbReference type="Pfam" id="PF04782">
    <property type="entry name" value="DUF632"/>
    <property type="match status" value="1"/>
</dbReference>
<evidence type="ECO:0000259" key="2">
    <source>
        <dbReference type="Pfam" id="PF04782"/>
    </source>
</evidence>